<protein>
    <submittedName>
        <fullName evidence="1">Uncharacterized protein</fullName>
    </submittedName>
</protein>
<reference evidence="1 2" key="1">
    <citation type="submission" date="2020-08" db="EMBL/GenBank/DDBJ databases">
        <authorList>
            <person name="Hejnol A."/>
        </authorList>
    </citation>
    <scope>NUCLEOTIDE SEQUENCE [LARGE SCALE GENOMIC DNA]</scope>
</reference>
<evidence type="ECO:0000313" key="2">
    <source>
        <dbReference type="Proteomes" id="UP000549394"/>
    </source>
</evidence>
<comment type="caution">
    <text evidence="1">The sequence shown here is derived from an EMBL/GenBank/DDBJ whole genome shotgun (WGS) entry which is preliminary data.</text>
</comment>
<gene>
    <name evidence="1" type="ORF">DGYR_LOCUS13919</name>
</gene>
<organism evidence="1 2">
    <name type="scientific">Dimorphilus gyrociliatus</name>
    <dbReference type="NCBI Taxonomy" id="2664684"/>
    <lineage>
        <taxon>Eukaryota</taxon>
        <taxon>Metazoa</taxon>
        <taxon>Spiralia</taxon>
        <taxon>Lophotrochozoa</taxon>
        <taxon>Annelida</taxon>
        <taxon>Polychaeta</taxon>
        <taxon>Polychaeta incertae sedis</taxon>
        <taxon>Dinophilidae</taxon>
        <taxon>Dimorphilus</taxon>
    </lineage>
</organism>
<proteinExistence type="predicted"/>
<keyword evidence="2" id="KW-1185">Reference proteome</keyword>
<sequence>MLSDWLCKILIFTYNSPILSELNQNVKLRCKLFEALEYLSRCSAKTLNGWTLEAMFCMLLHLIYPQGYRLQNLSLLVHFFNNQDDQHLKNIDKDDFMFAADFKPMHECPTRYIDPHLVIYFLYKYGTYSISQLSIESALFAVLKILENGRHLKYLDEFSYCFTNCLGENRLEAFIKCHFPLLRILLKQSETCTSSRNLHNLLFILQDENYPRNIQEYFTEPDSFKRIRHQQLDTDYKDYSMCLLTPIICKPERLLNRKSNSDTLATITKVAGGVAKGLNTVCETIETVQSLAEGVSDDSGIGNALAELFDALGSI</sequence>
<dbReference type="EMBL" id="CAJFCJ010000072">
    <property type="protein sequence ID" value="CAD5126685.1"/>
    <property type="molecule type" value="Genomic_DNA"/>
</dbReference>
<dbReference type="AlphaFoldDB" id="A0A7I8WEQ2"/>
<accession>A0A7I8WEQ2</accession>
<dbReference type="Proteomes" id="UP000549394">
    <property type="component" value="Unassembled WGS sequence"/>
</dbReference>
<name>A0A7I8WEQ2_9ANNE</name>
<evidence type="ECO:0000313" key="1">
    <source>
        <dbReference type="EMBL" id="CAD5126685.1"/>
    </source>
</evidence>